<dbReference type="SUPFAM" id="SSF56112">
    <property type="entry name" value="Protein kinase-like (PK-like)"/>
    <property type="match status" value="1"/>
</dbReference>
<accession>A0A6S8FEM0</accession>
<dbReference type="PROSITE" id="PS50011">
    <property type="entry name" value="PROTEIN_KINASE_DOM"/>
    <property type="match status" value="1"/>
</dbReference>
<dbReference type="EMBL" id="HBIN01020107">
    <property type="protein sequence ID" value="CAE0445328.1"/>
    <property type="molecule type" value="Transcribed_RNA"/>
</dbReference>
<protein>
    <recommendedName>
        <fullName evidence="1">non-specific serine/threonine protein kinase</fullName>
        <ecNumber evidence="1">2.7.11.1</ecNumber>
    </recommendedName>
</protein>
<dbReference type="InterPro" id="IPR050660">
    <property type="entry name" value="NEK_Ser/Thr_kinase"/>
</dbReference>
<evidence type="ECO:0000259" key="6">
    <source>
        <dbReference type="PROSITE" id="PS50011"/>
    </source>
</evidence>
<organism evidence="8">
    <name type="scientific">Aplanochytrium stocchinoi</name>
    <dbReference type="NCBI Taxonomy" id="215587"/>
    <lineage>
        <taxon>Eukaryota</taxon>
        <taxon>Sar</taxon>
        <taxon>Stramenopiles</taxon>
        <taxon>Bigyra</taxon>
        <taxon>Labyrinthulomycetes</taxon>
        <taxon>Thraustochytrida</taxon>
        <taxon>Thraustochytriidae</taxon>
        <taxon>Aplanochytrium</taxon>
    </lineage>
</organism>
<dbReference type="InterPro" id="IPR000719">
    <property type="entry name" value="Prot_kinase_dom"/>
</dbReference>
<dbReference type="SMART" id="SM00220">
    <property type="entry name" value="S_TKc"/>
    <property type="match status" value="1"/>
</dbReference>
<dbReference type="EMBL" id="HBIN01020108">
    <property type="protein sequence ID" value="CAE0445329.1"/>
    <property type="molecule type" value="Transcribed_RNA"/>
</dbReference>
<keyword evidence="5" id="KW-0067">ATP-binding</keyword>
<dbReference type="Gene3D" id="1.10.510.10">
    <property type="entry name" value="Transferase(Phosphotransferase) domain 1"/>
    <property type="match status" value="1"/>
</dbReference>
<keyword evidence="4" id="KW-0418">Kinase</keyword>
<evidence type="ECO:0000256" key="1">
    <source>
        <dbReference type="ARBA" id="ARBA00012513"/>
    </source>
</evidence>
<dbReference type="AlphaFoldDB" id="A0A6S8FEM0"/>
<evidence type="ECO:0000256" key="2">
    <source>
        <dbReference type="ARBA" id="ARBA00022679"/>
    </source>
</evidence>
<dbReference type="PANTHER" id="PTHR43671">
    <property type="entry name" value="SERINE/THREONINE-PROTEIN KINASE NEK"/>
    <property type="match status" value="1"/>
</dbReference>
<name>A0A6S8FEM0_9STRA</name>
<dbReference type="GO" id="GO:0005524">
    <property type="term" value="F:ATP binding"/>
    <property type="evidence" value="ECO:0007669"/>
    <property type="project" value="UniProtKB-KW"/>
</dbReference>
<dbReference type="PROSITE" id="PS00108">
    <property type="entry name" value="PROTEIN_KINASE_ST"/>
    <property type="match status" value="1"/>
</dbReference>
<evidence type="ECO:0000256" key="5">
    <source>
        <dbReference type="ARBA" id="ARBA00022840"/>
    </source>
</evidence>
<dbReference type="InterPro" id="IPR008271">
    <property type="entry name" value="Ser/Thr_kinase_AS"/>
</dbReference>
<dbReference type="EC" id="2.7.11.1" evidence="1"/>
<evidence type="ECO:0000313" key="7">
    <source>
        <dbReference type="EMBL" id="CAE0445328.1"/>
    </source>
</evidence>
<dbReference type="InterPro" id="IPR011009">
    <property type="entry name" value="Kinase-like_dom_sf"/>
</dbReference>
<keyword evidence="2" id="KW-0808">Transferase</keyword>
<dbReference type="GO" id="GO:0004674">
    <property type="term" value="F:protein serine/threonine kinase activity"/>
    <property type="evidence" value="ECO:0007669"/>
    <property type="project" value="UniProtKB-EC"/>
</dbReference>
<proteinExistence type="predicted"/>
<keyword evidence="3" id="KW-0547">Nucleotide-binding</keyword>
<sequence length="139" mass="15723">MIYPCIVLVEKGFYGHNDLKVENILLRKKGETDIVLCDFGTAVLRNTSRRTMAIGTPATMAKETWKGRSLKADSYAIGCITYELLTGKLLDGPIQPQHLASKELTRASSQLQRFVKDSTRTEPSERFSLHELLEHPFIR</sequence>
<evidence type="ECO:0000256" key="3">
    <source>
        <dbReference type="ARBA" id="ARBA00022741"/>
    </source>
</evidence>
<evidence type="ECO:0000313" key="8">
    <source>
        <dbReference type="EMBL" id="CAE0445329.1"/>
    </source>
</evidence>
<dbReference type="Pfam" id="PF00069">
    <property type="entry name" value="Pkinase"/>
    <property type="match status" value="1"/>
</dbReference>
<evidence type="ECO:0000256" key="4">
    <source>
        <dbReference type="ARBA" id="ARBA00022777"/>
    </source>
</evidence>
<reference evidence="8" key="1">
    <citation type="submission" date="2021-01" db="EMBL/GenBank/DDBJ databases">
        <authorList>
            <person name="Corre E."/>
            <person name="Pelletier E."/>
            <person name="Niang G."/>
            <person name="Scheremetjew M."/>
            <person name="Finn R."/>
            <person name="Kale V."/>
            <person name="Holt S."/>
            <person name="Cochrane G."/>
            <person name="Meng A."/>
            <person name="Brown T."/>
            <person name="Cohen L."/>
        </authorList>
    </citation>
    <scope>NUCLEOTIDE SEQUENCE</scope>
    <source>
        <strain evidence="8">GSBS06</strain>
    </source>
</reference>
<dbReference type="PANTHER" id="PTHR43671:SF13">
    <property type="entry name" value="SERINE_THREONINE-PROTEIN KINASE NEK2"/>
    <property type="match status" value="1"/>
</dbReference>
<feature type="domain" description="Protein kinase" evidence="6">
    <location>
        <begin position="1"/>
        <end position="138"/>
    </location>
</feature>
<gene>
    <name evidence="7" type="ORF">ASTO00021_LOCUS15347</name>
    <name evidence="8" type="ORF">ASTO00021_LOCUS15348</name>
</gene>